<evidence type="ECO:0000256" key="5">
    <source>
        <dbReference type="ARBA" id="ARBA00023242"/>
    </source>
</evidence>
<name>A0A9P4USW6_9PEZI</name>
<evidence type="ECO:0000256" key="7">
    <source>
        <dbReference type="ARBA" id="ARBA00044529"/>
    </source>
</evidence>
<dbReference type="AlphaFoldDB" id="A0A9P4USW6"/>
<feature type="compositionally biased region" description="Polar residues" evidence="8">
    <location>
        <begin position="317"/>
        <end position="329"/>
    </location>
</feature>
<keyword evidence="2" id="KW-0227">DNA damage</keyword>
<evidence type="ECO:0000313" key="12">
    <source>
        <dbReference type="Proteomes" id="UP000799441"/>
    </source>
</evidence>
<dbReference type="EMBL" id="MU003776">
    <property type="protein sequence ID" value="KAF2723510.1"/>
    <property type="molecule type" value="Genomic_DNA"/>
</dbReference>
<dbReference type="GO" id="GO:0032807">
    <property type="term" value="C:DNA ligase IV complex"/>
    <property type="evidence" value="ECO:0007669"/>
    <property type="project" value="TreeGrafter"/>
</dbReference>
<dbReference type="PANTHER" id="PTHR32235:SF1">
    <property type="entry name" value="NON-HOMOLOGOUS END-JOINING FACTOR 1"/>
    <property type="match status" value="1"/>
</dbReference>
<comment type="subcellular location">
    <subcellularLocation>
        <location evidence="1">Nucleus</location>
    </subcellularLocation>
</comment>
<accession>A0A9P4USW6</accession>
<gene>
    <name evidence="11" type="ORF">K431DRAFT_282956</name>
</gene>
<keyword evidence="5" id="KW-0539">Nucleus</keyword>
<feature type="region of interest" description="Disordered" evidence="8">
    <location>
        <begin position="265"/>
        <end position="378"/>
    </location>
</feature>
<evidence type="ECO:0000256" key="8">
    <source>
        <dbReference type="SAM" id="MobiDB-lite"/>
    </source>
</evidence>
<evidence type="ECO:0000259" key="9">
    <source>
        <dbReference type="Pfam" id="PF09302"/>
    </source>
</evidence>
<feature type="domain" description="XLF-like N-terminal" evidence="9">
    <location>
        <begin position="11"/>
        <end position="118"/>
    </location>
</feature>
<dbReference type="CDD" id="cd22285">
    <property type="entry name" value="HD_XLF_N"/>
    <property type="match status" value="1"/>
</dbReference>
<dbReference type="Proteomes" id="UP000799441">
    <property type="component" value="Unassembled WGS sequence"/>
</dbReference>
<feature type="compositionally biased region" description="Basic and acidic residues" evidence="8">
    <location>
        <begin position="361"/>
        <end position="370"/>
    </location>
</feature>
<dbReference type="InterPro" id="IPR015381">
    <property type="entry name" value="XLF-like_N"/>
</dbReference>
<evidence type="ECO:0000256" key="2">
    <source>
        <dbReference type="ARBA" id="ARBA00022763"/>
    </source>
</evidence>
<feature type="compositionally biased region" description="Acidic residues" evidence="8">
    <location>
        <begin position="338"/>
        <end position="353"/>
    </location>
</feature>
<dbReference type="InterPro" id="IPR052287">
    <property type="entry name" value="NHEJ_factor"/>
</dbReference>
<keyword evidence="12" id="KW-1185">Reference proteome</keyword>
<sequence>MATWRGIHGIFDPPLFMKFNISKSGYSVHLTDLNRVWTEALSRREVIRRAVIDACSVDPTESDDQYGILLEKINDALIQAPKTRLSICKRENDGQLLLRLTAVLPKPLPPFRWDLHLSFQTDHSIADELVMPLLRQASELRRQVNQLVHEIAVKDSVIFKITDRLENSGQDLSLVFPNVSNLKLSRKKSQREQFSPHVKGLAEFDFAAWQANQDKYDTSQLNADLINVVFQNLPPAEDDHADNDWWLTLPTTEGLAATAPDSMQSNAAPKELDHGVHGTVRSFGSRIDDDDTAQDDFQKQTTPPHLRSRIREPIQDATKSFRSGANTSLDGGRAQSDPGEETATEDEDDDIEDSVLKKKPRLDGQEDQLERVSMSAVEVPSRVKKPGAIGEGINVAVSSQNPSENEHPQQEDGFISGSSASFNNIRDAKMVSTTGHNIRQASSNETFAGSKISLGNIGDRSNHASNSQTSTTLSHPPVPKTVTKKLGTIGGGRERHTQGESASRAQIVSDVHLPPESREGLAASSQHEEGQQTQRETSEERANIKREELRRDIEAKAKAPAKKKRKF</sequence>
<dbReference type="InterPro" id="IPR038051">
    <property type="entry name" value="XRCC4-like_N_sf"/>
</dbReference>
<comment type="caution">
    <text evidence="11">The sequence shown here is derived from an EMBL/GenBank/DDBJ whole genome shotgun (WGS) entry which is preliminary data.</text>
</comment>
<feature type="compositionally biased region" description="Basic and acidic residues" evidence="8">
    <location>
        <begin position="526"/>
        <end position="557"/>
    </location>
</feature>
<keyword evidence="3" id="KW-0238">DNA-binding</keyword>
<evidence type="ECO:0000256" key="1">
    <source>
        <dbReference type="ARBA" id="ARBA00004123"/>
    </source>
</evidence>
<evidence type="ECO:0000256" key="3">
    <source>
        <dbReference type="ARBA" id="ARBA00023125"/>
    </source>
</evidence>
<evidence type="ECO:0000256" key="4">
    <source>
        <dbReference type="ARBA" id="ARBA00023204"/>
    </source>
</evidence>
<feature type="region of interest" description="Disordered" evidence="8">
    <location>
        <begin position="441"/>
        <end position="567"/>
    </location>
</feature>
<dbReference type="GO" id="GO:0045027">
    <property type="term" value="F:DNA end binding"/>
    <property type="evidence" value="ECO:0007669"/>
    <property type="project" value="TreeGrafter"/>
</dbReference>
<dbReference type="Gene3D" id="2.170.210.10">
    <property type="entry name" value="DNA double-strand break repair and VJ recombination XRCC4, N-terminal"/>
    <property type="match status" value="1"/>
</dbReference>
<dbReference type="OrthoDB" id="2155935at2759"/>
<protein>
    <recommendedName>
        <fullName evidence="7">Non-homologous end-joining factor 1</fullName>
    </recommendedName>
</protein>
<organism evidence="11 12">
    <name type="scientific">Polychaeton citri CBS 116435</name>
    <dbReference type="NCBI Taxonomy" id="1314669"/>
    <lineage>
        <taxon>Eukaryota</taxon>
        <taxon>Fungi</taxon>
        <taxon>Dikarya</taxon>
        <taxon>Ascomycota</taxon>
        <taxon>Pezizomycotina</taxon>
        <taxon>Dothideomycetes</taxon>
        <taxon>Dothideomycetidae</taxon>
        <taxon>Capnodiales</taxon>
        <taxon>Capnodiaceae</taxon>
        <taxon>Polychaeton</taxon>
    </lineage>
</organism>
<feature type="domain" description="XLF-like coiled-coil region" evidence="10">
    <location>
        <begin position="124"/>
        <end position="173"/>
    </location>
</feature>
<feature type="region of interest" description="Disordered" evidence="8">
    <location>
        <begin position="398"/>
        <end position="420"/>
    </location>
</feature>
<dbReference type="Pfam" id="PF09302">
    <property type="entry name" value="XLF"/>
    <property type="match status" value="1"/>
</dbReference>
<evidence type="ECO:0000313" key="11">
    <source>
        <dbReference type="EMBL" id="KAF2723510.1"/>
    </source>
</evidence>
<keyword evidence="4" id="KW-0234">DNA repair</keyword>
<dbReference type="Pfam" id="PF21928">
    <property type="entry name" value="XLF_CC"/>
    <property type="match status" value="1"/>
</dbReference>
<dbReference type="PANTHER" id="PTHR32235">
    <property type="entry name" value="NON-HOMOLOGOUS END-JOINING FACTOR 1"/>
    <property type="match status" value="1"/>
</dbReference>
<evidence type="ECO:0000259" key="10">
    <source>
        <dbReference type="Pfam" id="PF21928"/>
    </source>
</evidence>
<feature type="compositionally biased region" description="Polar residues" evidence="8">
    <location>
        <begin position="463"/>
        <end position="474"/>
    </location>
</feature>
<dbReference type="GO" id="GO:0006303">
    <property type="term" value="P:double-strand break repair via nonhomologous end joining"/>
    <property type="evidence" value="ECO:0007669"/>
    <property type="project" value="TreeGrafter"/>
</dbReference>
<dbReference type="InterPro" id="IPR053829">
    <property type="entry name" value="XLF-like_CC"/>
</dbReference>
<proteinExistence type="inferred from homology"/>
<evidence type="ECO:0000256" key="6">
    <source>
        <dbReference type="ARBA" id="ARBA00025747"/>
    </source>
</evidence>
<comment type="similarity">
    <text evidence="6">Belongs to the XRCC4-XLF family. XLF subfamily.</text>
</comment>
<reference evidence="11" key="1">
    <citation type="journal article" date="2020" name="Stud. Mycol.">
        <title>101 Dothideomycetes genomes: a test case for predicting lifestyles and emergence of pathogens.</title>
        <authorList>
            <person name="Haridas S."/>
            <person name="Albert R."/>
            <person name="Binder M."/>
            <person name="Bloem J."/>
            <person name="Labutti K."/>
            <person name="Salamov A."/>
            <person name="Andreopoulos B."/>
            <person name="Baker S."/>
            <person name="Barry K."/>
            <person name="Bills G."/>
            <person name="Bluhm B."/>
            <person name="Cannon C."/>
            <person name="Castanera R."/>
            <person name="Culley D."/>
            <person name="Daum C."/>
            <person name="Ezra D."/>
            <person name="Gonzalez J."/>
            <person name="Henrissat B."/>
            <person name="Kuo A."/>
            <person name="Liang C."/>
            <person name="Lipzen A."/>
            <person name="Lutzoni F."/>
            <person name="Magnuson J."/>
            <person name="Mondo S."/>
            <person name="Nolan M."/>
            <person name="Ohm R."/>
            <person name="Pangilinan J."/>
            <person name="Park H.-J."/>
            <person name="Ramirez L."/>
            <person name="Alfaro M."/>
            <person name="Sun H."/>
            <person name="Tritt A."/>
            <person name="Yoshinaga Y."/>
            <person name="Zwiers L.-H."/>
            <person name="Turgeon B."/>
            <person name="Goodwin S."/>
            <person name="Spatafora J."/>
            <person name="Crous P."/>
            <person name="Grigoriev I."/>
        </authorList>
    </citation>
    <scope>NUCLEOTIDE SEQUENCE</scope>
    <source>
        <strain evidence="11">CBS 116435</strain>
    </source>
</reference>